<accession>A0ABT9EZ53</accession>
<sequence>MKDVKNTEAESSGYRRLSQKEIQDLREDMLQASKKMKEYLRNKRLNQTKLQQTNSFPENEETGQPLQSPEHR</sequence>
<feature type="compositionally biased region" description="Polar residues" evidence="1">
    <location>
        <begin position="45"/>
        <end position="72"/>
    </location>
</feature>
<reference evidence="2" key="1">
    <citation type="submission" date="2023-07" db="EMBL/GenBank/DDBJ databases">
        <title>Genome content predicts the carbon catabolic preferences of heterotrophic bacteria.</title>
        <authorList>
            <person name="Gralka M."/>
        </authorList>
    </citation>
    <scope>NUCLEOTIDE SEQUENCE</scope>
    <source>
        <strain evidence="2">5G01</strain>
    </source>
</reference>
<proteinExistence type="predicted"/>
<feature type="region of interest" description="Disordered" evidence="1">
    <location>
        <begin position="1"/>
        <end position="21"/>
    </location>
</feature>
<gene>
    <name evidence="2" type="ORF">Q8W30_17250</name>
</gene>
<comment type="caution">
    <text evidence="2">The sequence shown here is derived from an EMBL/GenBank/DDBJ whole genome shotgun (WGS) entry which is preliminary data.</text>
</comment>
<dbReference type="EMBL" id="JAUYVO010000018">
    <property type="protein sequence ID" value="MDP2524314.1"/>
    <property type="molecule type" value="Genomic_DNA"/>
</dbReference>
<keyword evidence="3" id="KW-1185">Reference proteome</keyword>
<dbReference type="Proteomes" id="UP001177341">
    <property type="component" value="Unassembled WGS sequence"/>
</dbReference>
<name>A0ABT9EZ53_9GAMM</name>
<evidence type="ECO:0000313" key="2">
    <source>
        <dbReference type="EMBL" id="MDP2524314.1"/>
    </source>
</evidence>
<dbReference type="RefSeq" id="WP_305451227.1">
    <property type="nucleotide sequence ID" value="NZ_JAUYVO010000018.1"/>
</dbReference>
<protein>
    <submittedName>
        <fullName evidence="2">Uncharacterized protein</fullName>
    </submittedName>
</protein>
<evidence type="ECO:0000256" key="1">
    <source>
        <dbReference type="SAM" id="MobiDB-lite"/>
    </source>
</evidence>
<organism evidence="2 3">
    <name type="scientific">Neptunomonas phycophila</name>
    <dbReference type="NCBI Taxonomy" id="1572645"/>
    <lineage>
        <taxon>Bacteria</taxon>
        <taxon>Pseudomonadati</taxon>
        <taxon>Pseudomonadota</taxon>
        <taxon>Gammaproteobacteria</taxon>
        <taxon>Oceanospirillales</taxon>
        <taxon>Oceanospirillaceae</taxon>
        <taxon>Neptunomonas</taxon>
    </lineage>
</organism>
<feature type="region of interest" description="Disordered" evidence="1">
    <location>
        <begin position="42"/>
        <end position="72"/>
    </location>
</feature>
<evidence type="ECO:0000313" key="3">
    <source>
        <dbReference type="Proteomes" id="UP001177341"/>
    </source>
</evidence>